<dbReference type="Proteomes" id="UP000230066">
    <property type="component" value="Unassembled WGS sequence"/>
</dbReference>
<evidence type="ECO:0000259" key="3">
    <source>
        <dbReference type="Pfam" id="PF13850"/>
    </source>
</evidence>
<keyword evidence="5" id="KW-1185">Reference proteome</keyword>
<organism evidence="4 5">
    <name type="scientific">Fasciola hepatica</name>
    <name type="common">Liver fluke</name>
    <dbReference type="NCBI Taxonomy" id="6192"/>
    <lineage>
        <taxon>Eukaryota</taxon>
        <taxon>Metazoa</taxon>
        <taxon>Spiralia</taxon>
        <taxon>Lophotrochozoa</taxon>
        <taxon>Platyhelminthes</taxon>
        <taxon>Trematoda</taxon>
        <taxon>Digenea</taxon>
        <taxon>Plagiorchiida</taxon>
        <taxon>Echinostomata</taxon>
        <taxon>Echinostomatoidea</taxon>
        <taxon>Fasciolidae</taxon>
        <taxon>Fasciola</taxon>
    </lineage>
</organism>
<dbReference type="GO" id="GO:0030134">
    <property type="term" value="C:COPII-coated ER to Golgi transport vesicle"/>
    <property type="evidence" value="ECO:0007669"/>
    <property type="project" value="TreeGrafter"/>
</dbReference>
<dbReference type="GO" id="GO:0005783">
    <property type="term" value="C:endoplasmic reticulum"/>
    <property type="evidence" value="ECO:0007669"/>
    <property type="project" value="TreeGrafter"/>
</dbReference>
<dbReference type="InterPro" id="IPR045888">
    <property type="entry name" value="Erv"/>
</dbReference>
<dbReference type="AlphaFoldDB" id="A0A4E0QV11"/>
<dbReference type="Pfam" id="PF13850">
    <property type="entry name" value="ERGIC_N"/>
    <property type="match status" value="1"/>
</dbReference>
<accession>A0A4E0QV11</accession>
<feature type="domain" description="Endoplasmic reticulum vesicle transporter N-terminal" evidence="3">
    <location>
        <begin position="7"/>
        <end position="96"/>
    </location>
</feature>
<dbReference type="GO" id="GO:0016020">
    <property type="term" value="C:membrane"/>
    <property type="evidence" value="ECO:0007669"/>
    <property type="project" value="TreeGrafter"/>
</dbReference>
<keyword evidence="2" id="KW-0472">Membrane</keyword>
<evidence type="ECO:0000256" key="2">
    <source>
        <dbReference type="SAM" id="Phobius"/>
    </source>
</evidence>
<dbReference type="GO" id="GO:0006890">
    <property type="term" value="P:retrograde vesicle-mediated transport, Golgi to endoplasmic reticulum"/>
    <property type="evidence" value="ECO:0007669"/>
    <property type="project" value="TreeGrafter"/>
</dbReference>
<gene>
    <name evidence="4" type="ORF">D915_010939</name>
</gene>
<name>A0A4E0QV11_FASHE</name>
<evidence type="ECO:0000313" key="5">
    <source>
        <dbReference type="Proteomes" id="UP000230066"/>
    </source>
</evidence>
<dbReference type="GO" id="GO:0006888">
    <property type="term" value="P:endoplasmic reticulum to Golgi vesicle-mediated transport"/>
    <property type="evidence" value="ECO:0007669"/>
    <property type="project" value="TreeGrafter"/>
</dbReference>
<keyword evidence="2" id="KW-1133">Transmembrane helix</keyword>
<evidence type="ECO:0000313" key="4">
    <source>
        <dbReference type="EMBL" id="THD18459.1"/>
    </source>
</evidence>
<comment type="caution">
    <text evidence="4">The sequence shown here is derived from an EMBL/GenBank/DDBJ whole genome shotgun (WGS) entry which is preliminary data.</text>
</comment>
<protein>
    <submittedName>
        <fullName evidence="4">Endoplasmic reticulum-Golgi intermediate compartment protein 3</fullName>
    </submittedName>
</protein>
<evidence type="ECO:0000256" key="1">
    <source>
        <dbReference type="ARBA" id="ARBA00005648"/>
    </source>
</evidence>
<feature type="transmembrane region" description="Helical" evidence="2">
    <location>
        <begin position="24"/>
        <end position="50"/>
    </location>
</feature>
<comment type="similarity">
    <text evidence="1">Belongs to the ERGIC family.</text>
</comment>
<keyword evidence="2" id="KW-0812">Transmembrane</keyword>
<dbReference type="PANTHER" id="PTHR10984:SF25">
    <property type="entry name" value="ENDOPLASMIC RETICULUM-GOLGI INTERMEDIATE COMPARTMENT PROTEIN 3"/>
    <property type="match status" value="1"/>
</dbReference>
<dbReference type="InterPro" id="IPR039542">
    <property type="entry name" value="Erv_N"/>
</dbReference>
<sequence length="192" mass="21970">MFTSTFLSQFDAFAKPLKDFRVKTIAGAIVSIFSCLSIMFLFISEFFLYLTPQMKQEIMVDVNRGEKLFINLDITYLHIPCVMLNLDTMDATGEEQIDVHHEVYKTPVDTHGVTLSPSVRHDVNRPAVSVPEKQNSSVECGSCYGAESETRKLVSPVFRFAPRGSDFIVFRGHARSQDLRLRPMDQFRLFYQ</sequence>
<dbReference type="EMBL" id="JXXN02011405">
    <property type="protein sequence ID" value="THD18459.1"/>
    <property type="molecule type" value="Genomic_DNA"/>
</dbReference>
<dbReference type="PANTHER" id="PTHR10984">
    <property type="entry name" value="ENDOPLASMIC RETICULUM-GOLGI INTERMEDIATE COMPARTMENT PROTEIN"/>
    <property type="match status" value="1"/>
</dbReference>
<proteinExistence type="inferred from homology"/>
<reference evidence="4" key="1">
    <citation type="submission" date="2019-03" db="EMBL/GenBank/DDBJ databases">
        <title>Improved annotation for the trematode Fasciola hepatica.</title>
        <authorList>
            <person name="Choi Y.-J."/>
            <person name="Martin J."/>
            <person name="Mitreva M."/>
        </authorList>
    </citation>
    <scope>NUCLEOTIDE SEQUENCE [LARGE SCALE GENOMIC DNA]</scope>
</reference>